<name>A0A8X6XWR5_9ARAC</name>
<evidence type="ECO:0000313" key="3">
    <source>
        <dbReference type="Proteomes" id="UP000886998"/>
    </source>
</evidence>
<proteinExistence type="predicted"/>
<feature type="region of interest" description="Disordered" evidence="1">
    <location>
        <begin position="17"/>
        <end position="37"/>
    </location>
</feature>
<feature type="compositionally biased region" description="Basic and acidic residues" evidence="1">
    <location>
        <begin position="56"/>
        <end position="67"/>
    </location>
</feature>
<keyword evidence="3" id="KW-1185">Reference proteome</keyword>
<gene>
    <name evidence="2" type="ORF">TNIN_383531</name>
</gene>
<dbReference type="EMBL" id="BMAV01012938">
    <property type="protein sequence ID" value="GFY60010.1"/>
    <property type="molecule type" value="Genomic_DNA"/>
</dbReference>
<dbReference type="AlphaFoldDB" id="A0A8X6XWR5"/>
<organism evidence="2 3">
    <name type="scientific">Trichonephila inaurata madagascariensis</name>
    <dbReference type="NCBI Taxonomy" id="2747483"/>
    <lineage>
        <taxon>Eukaryota</taxon>
        <taxon>Metazoa</taxon>
        <taxon>Ecdysozoa</taxon>
        <taxon>Arthropoda</taxon>
        <taxon>Chelicerata</taxon>
        <taxon>Arachnida</taxon>
        <taxon>Araneae</taxon>
        <taxon>Araneomorphae</taxon>
        <taxon>Entelegynae</taxon>
        <taxon>Araneoidea</taxon>
        <taxon>Nephilidae</taxon>
        <taxon>Trichonephila</taxon>
        <taxon>Trichonephila inaurata</taxon>
    </lineage>
</organism>
<evidence type="ECO:0000313" key="2">
    <source>
        <dbReference type="EMBL" id="GFY60010.1"/>
    </source>
</evidence>
<accession>A0A8X6XWR5</accession>
<feature type="region of interest" description="Disordered" evidence="1">
    <location>
        <begin position="53"/>
        <end position="81"/>
    </location>
</feature>
<comment type="caution">
    <text evidence="2">The sequence shown here is derived from an EMBL/GenBank/DDBJ whole genome shotgun (WGS) entry which is preliminary data.</text>
</comment>
<sequence>MANWRTCKAFLQIKSKKGAAAENRNGENKSQPKSFDSKKVIPGLTFANATYSDQQRTAHVEKTEPAKKKSKPVSDINQEGETTSGLISAEFRKLFQSFPGLIEARKALKNVKSPEERLDIYFGFSRKLPMTNPGLELHHGTRTVSDHVLLNL</sequence>
<evidence type="ECO:0000256" key="1">
    <source>
        <dbReference type="SAM" id="MobiDB-lite"/>
    </source>
</evidence>
<dbReference type="Proteomes" id="UP000886998">
    <property type="component" value="Unassembled WGS sequence"/>
</dbReference>
<protein>
    <submittedName>
        <fullName evidence="2">Uncharacterized protein</fullName>
    </submittedName>
</protein>
<reference evidence="2" key="1">
    <citation type="submission" date="2020-08" db="EMBL/GenBank/DDBJ databases">
        <title>Multicomponent nature underlies the extraordinary mechanical properties of spider dragline silk.</title>
        <authorList>
            <person name="Kono N."/>
            <person name="Nakamura H."/>
            <person name="Mori M."/>
            <person name="Yoshida Y."/>
            <person name="Ohtoshi R."/>
            <person name="Malay A.D."/>
            <person name="Moran D.A.P."/>
            <person name="Tomita M."/>
            <person name="Numata K."/>
            <person name="Arakawa K."/>
        </authorList>
    </citation>
    <scope>NUCLEOTIDE SEQUENCE</scope>
</reference>